<dbReference type="RefSeq" id="WP_038184949.1">
    <property type="nucleotide sequence ID" value="NZ_ASQA01000018.1"/>
</dbReference>
<dbReference type="GO" id="GO:0006164">
    <property type="term" value="P:purine nucleotide biosynthetic process"/>
    <property type="evidence" value="ECO:0007669"/>
    <property type="project" value="UniProtKB-KW"/>
</dbReference>
<dbReference type="GO" id="GO:0004477">
    <property type="term" value="F:methenyltetrahydrofolate cyclohydrolase activity"/>
    <property type="evidence" value="ECO:0007669"/>
    <property type="project" value="UniProtKB-UniRule"/>
</dbReference>
<dbReference type="SUPFAM" id="SSF53223">
    <property type="entry name" value="Aminoacid dehydrogenase-like, N-terminal domain"/>
    <property type="match status" value="1"/>
</dbReference>
<evidence type="ECO:0000256" key="8">
    <source>
        <dbReference type="ARBA" id="ARBA00023102"/>
    </source>
</evidence>
<comment type="caution">
    <text evidence="15">The sequence shown here is derived from an EMBL/GenBank/DDBJ whole genome shotgun (WGS) entry which is preliminary data.</text>
</comment>
<dbReference type="EMBL" id="ASQA01000018">
    <property type="protein sequence ID" value="ETT85360.1"/>
    <property type="molecule type" value="Genomic_DNA"/>
</dbReference>
<dbReference type="GO" id="GO:0005829">
    <property type="term" value="C:cytosol"/>
    <property type="evidence" value="ECO:0007669"/>
    <property type="project" value="TreeGrafter"/>
</dbReference>
<evidence type="ECO:0000256" key="10">
    <source>
        <dbReference type="ARBA" id="ARBA00023268"/>
    </source>
</evidence>
<reference evidence="15 16" key="1">
    <citation type="journal article" date="2014" name="BMC Genomics">
        <title>Genomic comparison of sporeforming bacilli isolated from milk.</title>
        <authorList>
            <person name="Moreno Switt A.I."/>
            <person name="Andrus A.D."/>
            <person name="Ranieri M.L."/>
            <person name="Orsi R.H."/>
            <person name="Ivy R."/>
            <person name="den Bakker H.C."/>
            <person name="Martin N.H."/>
            <person name="Wiedmann M."/>
            <person name="Boor K.J."/>
        </authorList>
    </citation>
    <scope>NUCLEOTIDE SEQUENCE [LARGE SCALE GENOMIC DNA]</scope>
    <source>
        <strain evidence="15 16">FSL R5-213</strain>
    </source>
</reference>
<dbReference type="InterPro" id="IPR020867">
    <property type="entry name" value="THF_DH/CycHdrlase_CS"/>
</dbReference>
<dbReference type="Gene3D" id="3.40.50.720">
    <property type="entry name" value="NAD(P)-binding Rossmann-like Domain"/>
    <property type="match status" value="1"/>
</dbReference>
<dbReference type="PANTHER" id="PTHR48099:SF5">
    <property type="entry name" value="C-1-TETRAHYDROFOLATE SYNTHASE, CYTOPLASMIC"/>
    <property type="match status" value="1"/>
</dbReference>
<evidence type="ECO:0000256" key="6">
    <source>
        <dbReference type="ARBA" id="ARBA00022857"/>
    </source>
</evidence>
<keyword evidence="5 12" id="KW-0378">Hydrolase</keyword>
<dbReference type="GO" id="GO:0035999">
    <property type="term" value="P:tetrahydrofolate interconversion"/>
    <property type="evidence" value="ECO:0007669"/>
    <property type="project" value="UniProtKB-UniRule"/>
</dbReference>
<evidence type="ECO:0000256" key="5">
    <source>
        <dbReference type="ARBA" id="ARBA00022801"/>
    </source>
</evidence>
<keyword evidence="16" id="KW-1185">Reference proteome</keyword>
<evidence type="ECO:0000259" key="13">
    <source>
        <dbReference type="Pfam" id="PF00763"/>
    </source>
</evidence>
<comment type="similarity">
    <text evidence="12">Belongs to the tetrahydrofolate dehydrogenase/cyclohydrolase family.</text>
</comment>
<dbReference type="PRINTS" id="PR00085">
    <property type="entry name" value="THFDHDRGNASE"/>
</dbReference>
<evidence type="ECO:0000313" key="15">
    <source>
        <dbReference type="EMBL" id="ETT85360.1"/>
    </source>
</evidence>
<evidence type="ECO:0000259" key="14">
    <source>
        <dbReference type="Pfam" id="PF02882"/>
    </source>
</evidence>
<keyword evidence="10 12" id="KW-0511">Multifunctional enzyme</keyword>
<dbReference type="GO" id="GO:0000105">
    <property type="term" value="P:L-histidine biosynthetic process"/>
    <property type="evidence" value="ECO:0007669"/>
    <property type="project" value="UniProtKB-KW"/>
</dbReference>
<evidence type="ECO:0000256" key="7">
    <source>
        <dbReference type="ARBA" id="ARBA00023002"/>
    </source>
</evidence>
<dbReference type="Gene3D" id="3.40.50.10860">
    <property type="entry name" value="Leucine Dehydrogenase, chain A, domain 1"/>
    <property type="match status" value="1"/>
</dbReference>
<feature type="domain" description="Tetrahydrofolate dehydrogenase/cyclohydrolase catalytic" evidence="13">
    <location>
        <begin position="6"/>
        <end position="120"/>
    </location>
</feature>
<comment type="subunit">
    <text evidence="12">Homodimer.</text>
</comment>
<evidence type="ECO:0000256" key="11">
    <source>
        <dbReference type="ARBA" id="ARBA00036357"/>
    </source>
</evidence>
<dbReference type="PANTHER" id="PTHR48099">
    <property type="entry name" value="C-1-TETRAHYDROFOLATE SYNTHASE, CYTOPLASMIC-RELATED"/>
    <property type="match status" value="1"/>
</dbReference>
<keyword evidence="8 12" id="KW-0368">Histidine biosynthesis</keyword>
<keyword evidence="6 12" id="KW-0521">NADP</keyword>
<evidence type="ECO:0000256" key="2">
    <source>
        <dbReference type="ARBA" id="ARBA00022563"/>
    </source>
</evidence>
<dbReference type="CDD" id="cd01080">
    <property type="entry name" value="NAD_bind_m-THF_DH_Cyclohyd"/>
    <property type="match status" value="1"/>
</dbReference>
<keyword evidence="2 12" id="KW-0554">One-carbon metabolism</keyword>
<comment type="function">
    <text evidence="12">Catalyzes the oxidation of 5,10-methylenetetrahydrofolate to 5,10-methenyltetrahydrofolate and then the hydrolysis of 5,10-methenyltetrahydrofolate to 10-formyltetrahydrofolate.</text>
</comment>
<dbReference type="Pfam" id="PF00763">
    <property type="entry name" value="THF_DHG_CYH"/>
    <property type="match status" value="1"/>
</dbReference>
<dbReference type="UniPathway" id="UPA00193"/>
<dbReference type="SUPFAM" id="SSF51735">
    <property type="entry name" value="NAD(P)-binding Rossmann-fold domains"/>
    <property type="match status" value="1"/>
</dbReference>
<evidence type="ECO:0000256" key="1">
    <source>
        <dbReference type="ARBA" id="ARBA00004777"/>
    </source>
</evidence>
<dbReference type="InterPro" id="IPR000672">
    <property type="entry name" value="THF_DH/CycHdrlase"/>
</dbReference>
<keyword evidence="7 12" id="KW-0560">Oxidoreductase</keyword>
<comment type="caution">
    <text evidence="12">Lacks conserved residue(s) required for the propagation of feature annotation.</text>
</comment>
<dbReference type="InterPro" id="IPR020631">
    <property type="entry name" value="THF_DH/CycHdrlase_NAD-bd_dom"/>
</dbReference>
<dbReference type="FunFam" id="3.40.50.10860:FF:000001">
    <property type="entry name" value="Bifunctional protein FolD"/>
    <property type="match status" value="1"/>
</dbReference>
<dbReference type="AlphaFoldDB" id="W4EXU2"/>
<dbReference type="Proteomes" id="UP000019062">
    <property type="component" value="Unassembled WGS sequence"/>
</dbReference>
<keyword evidence="4 12" id="KW-0658">Purine biosynthesis</keyword>
<comment type="catalytic activity">
    <reaction evidence="11 12">
        <text>(6R)-5,10-methenyltetrahydrofolate + H2O = (6R)-10-formyltetrahydrofolate + H(+)</text>
        <dbReference type="Rhea" id="RHEA:23700"/>
        <dbReference type="ChEBI" id="CHEBI:15377"/>
        <dbReference type="ChEBI" id="CHEBI:15378"/>
        <dbReference type="ChEBI" id="CHEBI:57455"/>
        <dbReference type="ChEBI" id="CHEBI:195366"/>
        <dbReference type="EC" id="3.5.4.9"/>
    </reaction>
</comment>
<dbReference type="InterPro" id="IPR046346">
    <property type="entry name" value="Aminoacid_DH-like_N_sf"/>
</dbReference>
<accession>W4EXU2</accession>
<dbReference type="EC" id="3.5.4.9" evidence="12"/>
<protein>
    <recommendedName>
        <fullName evidence="12">Bifunctional protein FolD</fullName>
    </recommendedName>
    <domain>
        <recommendedName>
            <fullName evidence="12">Methylenetetrahydrofolate dehydrogenase</fullName>
            <ecNumber evidence="12">1.5.1.5</ecNumber>
        </recommendedName>
    </domain>
    <domain>
        <recommendedName>
            <fullName evidence="12">Methenyltetrahydrofolate cyclohydrolase</fullName>
            <ecNumber evidence="12">3.5.4.9</ecNumber>
        </recommendedName>
    </domain>
</protein>
<dbReference type="NCBIfam" id="NF010783">
    <property type="entry name" value="PRK14186.1"/>
    <property type="match status" value="1"/>
</dbReference>
<dbReference type="eggNOG" id="COG0190">
    <property type="taxonomic scope" value="Bacteria"/>
</dbReference>
<dbReference type="NCBIfam" id="NF008058">
    <property type="entry name" value="PRK10792.1"/>
    <property type="match status" value="1"/>
</dbReference>
<sequence length="293" mass="31518">MSGKLINGKEIGDLIRQSIQHEVNDLQEHGITPGLAVILVGDNPASKTYVSNKQKSCEQMGIYSQLIELSADISEETLLSEIDKLNADSAIDGILVQLPLPKHIDEQNVIAAISPEKDVDGFHPESVGKMMLGQPTYLPCTPFGVMKLLEYANIDVAGKHAVIIGRSHIVGVPMGQLLLQKDATVTYCHSKTPNLAAMTTQADILVVATGRAKMIGAEHVKEGAVVIDVGINRDENNKLCGDVDFDSVIDKVSAITPVPKGVGPMTITMLLFNTLQSAKKKVSSRQMSSKQVK</sequence>
<dbReference type="EC" id="1.5.1.5" evidence="12"/>
<dbReference type="FunFam" id="3.40.50.720:FF:000094">
    <property type="entry name" value="Bifunctional protein FolD"/>
    <property type="match status" value="1"/>
</dbReference>
<dbReference type="PATRIC" id="fig|1227360.4.peg.2388"/>
<organism evidence="15 16">
    <name type="scientific">Viridibacillus arenosi FSL R5-213</name>
    <dbReference type="NCBI Taxonomy" id="1227360"/>
    <lineage>
        <taxon>Bacteria</taxon>
        <taxon>Bacillati</taxon>
        <taxon>Bacillota</taxon>
        <taxon>Bacilli</taxon>
        <taxon>Bacillales</taxon>
        <taxon>Caryophanaceae</taxon>
        <taxon>Viridibacillus</taxon>
    </lineage>
</organism>
<evidence type="ECO:0000256" key="9">
    <source>
        <dbReference type="ARBA" id="ARBA00023167"/>
    </source>
</evidence>
<dbReference type="HAMAP" id="MF_01576">
    <property type="entry name" value="THF_DHG_CYH"/>
    <property type="match status" value="1"/>
</dbReference>
<feature type="domain" description="Tetrahydrofolate dehydrogenase/cyclohydrolase NAD(P)-binding" evidence="14">
    <location>
        <begin position="139"/>
        <end position="281"/>
    </location>
</feature>
<comment type="catalytic activity">
    <reaction evidence="12">
        <text>(6R)-5,10-methylene-5,6,7,8-tetrahydrofolate + NADP(+) = (6R)-5,10-methenyltetrahydrofolate + NADPH</text>
        <dbReference type="Rhea" id="RHEA:22812"/>
        <dbReference type="ChEBI" id="CHEBI:15636"/>
        <dbReference type="ChEBI" id="CHEBI:57455"/>
        <dbReference type="ChEBI" id="CHEBI:57783"/>
        <dbReference type="ChEBI" id="CHEBI:58349"/>
        <dbReference type="EC" id="1.5.1.5"/>
    </reaction>
</comment>
<feature type="binding site" evidence="12">
    <location>
        <position position="231"/>
    </location>
    <ligand>
        <name>NADP(+)</name>
        <dbReference type="ChEBI" id="CHEBI:58349"/>
    </ligand>
</feature>
<dbReference type="PROSITE" id="PS00767">
    <property type="entry name" value="THF_DHG_CYH_2"/>
    <property type="match status" value="1"/>
</dbReference>
<comment type="pathway">
    <text evidence="1 12">One-carbon metabolism; tetrahydrofolate interconversion.</text>
</comment>
<evidence type="ECO:0000256" key="12">
    <source>
        <dbReference type="HAMAP-Rule" id="MF_01576"/>
    </source>
</evidence>
<evidence type="ECO:0000313" key="16">
    <source>
        <dbReference type="Proteomes" id="UP000019062"/>
    </source>
</evidence>
<dbReference type="GO" id="GO:0009086">
    <property type="term" value="P:methionine biosynthetic process"/>
    <property type="evidence" value="ECO:0007669"/>
    <property type="project" value="UniProtKB-KW"/>
</dbReference>
<proteinExistence type="inferred from homology"/>
<keyword evidence="9 12" id="KW-0486">Methionine biosynthesis</keyword>
<keyword evidence="3 12" id="KW-0028">Amino-acid biosynthesis</keyword>
<dbReference type="InterPro" id="IPR036291">
    <property type="entry name" value="NAD(P)-bd_dom_sf"/>
</dbReference>
<feature type="binding site" evidence="12">
    <location>
        <begin position="165"/>
        <end position="167"/>
    </location>
    <ligand>
        <name>NADP(+)</name>
        <dbReference type="ChEBI" id="CHEBI:58349"/>
    </ligand>
</feature>
<name>W4EXU2_9BACL</name>
<dbReference type="InterPro" id="IPR020630">
    <property type="entry name" value="THF_DH/CycHdrlase_cat_dom"/>
</dbReference>
<dbReference type="GO" id="GO:0004488">
    <property type="term" value="F:methylenetetrahydrofolate dehydrogenase (NADP+) activity"/>
    <property type="evidence" value="ECO:0007669"/>
    <property type="project" value="UniProtKB-UniRule"/>
</dbReference>
<dbReference type="Pfam" id="PF02882">
    <property type="entry name" value="THF_DHG_CYH_C"/>
    <property type="match status" value="1"/>
</dbReference>
<evidence type="ECO:0000256" key="4">
    <source>
        <dbReference type="ARBA" id="ARBA00022755"/>
    </source>
</evidence>
<evidence type="ECO:0000256" key="3">
    <source>
        <dbReference type="ARBA" id="ARBA00022605"/>
    </source>
</evidence>
<gene>
    <name evidence="12" type="primary">folD</name>
    <name evidence="15" type="ORF">C176_11704</name>
</gene>